<gene>
    <name evidence="2" type="ordered locus">Oter_0440</name>
</gene>
<dbReference type="EMBL" id="CP001032">
    <property type="protein sequence ID" value="ACB73730.1"/>
    <property type="molecule type" value="Genomic_DNA"/>
</dbReference>
<dbReference type="KEGG" id="ote:Oter_0440"/>
<reference evidence="2 3" key="1">
    <citation type="journal article" date="2011" name="J. Bacteriol.">
        <title>Genome sequence of the verrucomicrobium Opitutus terrae PB90-1, an abundant inhabitant of rice paddy soil ecosystems.</title>
        <authorList>
            <person name="van Passel M.W."/>
            <person name="Kant R."/>
            <person name="Palva A."/>
            <person name="Copeland A."/>
            <person name="Lucas S."/>
            <person name="Lapidus A."/>
            <person name="Glavina del Rio T."/>
            <person name="Pitluck S."/>
            <person name="Goltsman E."/>
            <person name="Clum A."/>
            <person name="Sun H."/>
            <person name="Schmutz J."/>
            <person name="Larimer F.W."/>
            <person name="Land M.L."/>
            <person name="Hauser L."/>
            <person name="Kyrpides N."/>
            <person name="Mikhailova N."/>
            <person name="Richardson P.P."/>
            <person name="Janssen P.H."/>
            <person name="de Vos W.M."/>
            <person name="Smidt H."/>
        </authorList>
    </citation>
    <scope>NUCLEOTIDE SEQUENCE [LARGE SCALE GENOMIC DNA]</scope>
    <source>
        <strain evidence="3">DSM 11246 / JCM 15787 / PB90-1</strain>
    </source>
</reference>
<evidence type="ECO:0008006" key="4">
    <source>
        <dbReference type="Google" id="ProtNLM"/>
    </source>
</evidence>
<feature type="coiled-coil region" evidence="1">
    <location>
        <begin position="68"/>
        <end position="95"/>
    </location>
</feature>
<keyword evidence="3" id="KW-1185">Reference proteome</keyword>
<evidence type="ECO:0000256" key="1">
    <source>
        <dbReference type="SAM" id="Coils"/>
    </source>
</evidence>
<dbReference type="AlphaFoldDB" id="B1ZR66"/>
<dbReference type="Proteomes" id="UP000007013">
    <property type="component" value="Chromosome"/>
</dbReference>
<sequence length="122" mass="13106">MESSTEKFDRLLKALDELVAEEAALIRAADYAAIGGVQKRAEPVLAALTALAPENASVEARKRVGILLERREQNIETLRTRAVVAREELDSLQGSARRAARIAPVYGQAAGKSGPQRLRAAG</sequence>
<dbReference type="HOGENOM" id="CLU_2024375_0_0_0"/>
<proteinExistence type="predicted"/>
<name>B1ZR66_OPITP</name>
<dbReference type="STRING" id="452637.Oter_0440"/>
<evidence type="ECO:0000313" key="2">
    <source>
        <dbReference type="EMBL" id="ACB73730.1"/>
    </source>
</evidence>
<accession>B1ZR66</accession>
<protein>
    <recommendedName>
        <fullName evidence="4">FlgN family protein</fullName>
    </recommendedName>
</protein>
<dbReference type="RefSeq" id="WP_012373268.1">
    <property type="nucleotide sequence ID" value="NC_010571.1"/>
</dbReference>
<evidence type="ECO:0000313" key="3">
    <source>
        <dbReference type="Proteomes" id="UP000007013"/>
    </source>
</evidence>
<keyword evidence="1" id="KW-0175">Coiled coil</keyword>
<organism evidence="2 3">
    <name type="scientific">Opitutus terrae (strain DSM 11246 / JCM 15787 / PB90-1)</name>
    <dbReference type="NCBI Taxonomy" id="452637"/>
    <lineage>
        <taxon>Bacteria</taxon>
        <taxon>Pseudomonadati</taxon>
        <taxon>Verrucomicrobiota</taxon>
        <taxon>Opitutia</taxon>
        <taxon>Opitutales</taxon>
        <taxon>Opitutaceae</taxon>
        <taxon>Opitutus</taxon>
    </lineage>
</organism>